<dbReference type="AlphaFoldDB" id="A0A941EES5"/>
<evidence type="ECO:0000256" key="2">
    <source>
        <dbReference type="ARBA" id="ARBA00022475"/>
    </source>
</evidence>
<keyword evidence="3 6" id="KW-0812">Transmembrane</keyword>
<name>A0A941EES5_9ACTN</name>
<evidence type="ECO:0000256" key="6">
    <source>
        <dbReference type="SAM" id="Phobius"/>
    </source>
</evidence>
<reference evidence="7" key="1">
    <citation type="submission" date="2021-04" db="EMBL/GenBank/DDBJ databases">
        <title>Genome based classification of Actinospica acidithermotolerans sp. nov., an actinobacterium isolated from an Indonesian hot spring.</title>
        <authorList>
            <person name="Kusuma A.B."/>
            <person name="Putra K.E."/>
            <person name="Nafisah S."/>
            <person name="Loh J."/>
            <person name="Nouioui I."/>
            <person name="Goodfellow M."/>
        </authorList>
    </citation>
    <scope>NUCLEOTIDE SEQUENCE</scope>
    <source>
        <strain evidence="7">MGRD01-02</strain>
    </source>
</reference>
<keyword evidence="5 6" id="KW-0472">Membrane</keyword>
<organism evidence="7 8">
    <name type="scientific">Actinospica acidithermotolerans</name>
    <dbReference type="NCBI Taxonomy" id="2828514"/>
    <lineage>
        <taxon>Bacteria</taxon>
        <taxon>Bacillati</taxon>
        <taxon>Actinomycetota</taxon>
        <taxon>Actinomycetes</taxon>
        <taxon>Catenulisporales</taxon>
        <taxon>Actinospicaceae</taxon>
        <taxon>Actinospica</taxon>
    </lineage>
</organism>
<comment type="caution">
    <text evidence="7">The sequence shown here is derived from an EMBL/GenBank/DDBJ whole genome shotgun (WGS) entry which is preliminary data.</text>
</comment>
<feature type="transmembrane region" description="Helical" evidence="6">
    <location>
        <begin position="383"/>
        <end position="401"/>
    </location>
</feature>
<feature type="transmembrane region" description="Helical" evidence="6">
    <location>
        <begin position="36"/>
        <end position="55"/>
    </location>
</feature>
<dbReference type="PANTHER" id="PTHR47089:SF1">
    <property type="entry name" value="GUANOSINE ABC TRANSPORTER PERMEASE PROTEIN NUPP"/>
    <property type="match status" value="1"/>
</dbReference>
<keyword evidence="8" id="KW-1185">Reference proteome</keyword>
<evidence type="ECO:0000256" key="3">
    <source>
        <dbReference type="ARBA" id="ARBA00022692"/>
    </source>
</evidence>
<feature type="transmembrane region" description="Helical" evidence="6">
    <location>
        <begin position="301"/>
        <end position="322"/>
    </location>
</feature>
<protein>
    <submittedName>
        <fullName evidence="7">ABC transporter permease</fullName>
    </submittedName>
</protein>
<dbReference type="PANTHER" id="PTHR47089">
    <property type="entry name" value="ABC TRANSPORTER, PERMEASE PROTEIN"/>
    <property type="match status" value="1"/>
</dbReference>
<dbReference type="GO" id="GO:0022857">
    <property type="term" value="F:transmembrane transporter activity"/>
    <property type="evidence" value="ECO:0007669"/>
    <property type="project" value="InterPro"/>
</dbReference>
<evidence type="ECO:0000256" key="4">
    <source>
        <dbReference type="ARBA" id="ARBA00022989"/>
    </source>
</evidence>
<keyword evidence="2" id="KW-1003">Cell membrane</keyword>
<dbReference type="EMBL" id="JAGSOH010000116">
    <property type="protein sequence ID" value="MBR7830146.1"/>
    <property type="molecule type" value="Genomic_DNA"/>
</dbReference>
<evidence type="ECO:0000313" key="7">
    <source>
        <dbReference type="EMBL" id="MBR7830146.1"/>
    </source>
</evidence>
<evidence type="ECO:0000256" key="1">
    <source>
        <dbReference type="ARBA" id="ARBA00004651"/>
    </source>
</evidence>
<feature type="transmembrane region" description="Helical" evidence="6">
    <location>
        <begin position="254"/>
        <end position="270"/>
    </location>
</feature>
<dbReference type="Proteomes" id="UP000676325">
    <property type="component" value="Unassembled WGS sequence"/>
</dbReference>
<proteinExistence type="predicted"/>
<evidence type="ECO:0000256" key="5">
    <source>
        <dbReference type="ARBA" id="ARBA00023136"/>
    </source>
</evidence>
<accession>A0A941EES5</accession>
<gene>
    <name evidence="7" type="ORF">KDK95_27835</name>
</gene>
<sequence length="419" mass="44303">MSTQTPQTEQPHTPVPEPSRFSRIVRDLFTAESTPLVTFLAIVLALLVGAILIIISDPAAMRELGYFFSRPSDFLNSAWHDVSHGYQDLFKGSIFDPATLRGTPSQFFGPITNTLEDATPLIFGGLAVTIAFRGGMFNIGGQGMTIAGAILTTYVAFQWTGIPGALQLVVAVLAGILGGVLLGGFVGWLKAKRGAHEVVVTIMLNYVMLFFLTNYLLTTTAFHDPTKAGQSISKPASPNAILPHLFGPSLNTDIGLVLALIATVVVGWFFNRSKLGFEIRAVGLNPAAARTNGISVGRAQIWAMVISGGLMGLIGVTQVLGLNNPNNNSLSPNIDAGLGFNAITVALLGRTKPWGVVWASLLYGAFQAGASVMQANDGISTDIISVIEALIVIFVSAPQLIKEIFRLPSREAAVPGAAS</sequence>
<dbReference type="GO" id="GO:0005886">
    <property type="term" value="C:plasma membrane"/>
    <property type="evidence" value="ECO:0007669"/>
    <property type="project" value="UniProtKB-SubCell"/>
</dbReference>
<feature type="transmembrane region" description="Helical" evidence="6">
    <location>
        <begin position="165"/>
        <end position="186"/>
    </location>
</feature>
<dbReference type="InterPro" id="IPR001851">
    <property type="entry name" value="ABC_transp_permease"/>
</dbReference>
<keyword evidence="4 6" id="KW-1133">Transmembrane helix</keyword>
<feature type="transmembrane region" description="Helical" evidence="6">
    <location>
        <begin position="139"/>
        <end position="159"/>
    </location>
</feature>
<feature type="transmembrane region" description="Helical" evidence="6">
    <location>
        <begin position="198"/>
        <end position="217"/>
    </location>
</feature>
<dbReference type="CDD" id="cd06580">
    <property type="entry name" value="TM_PBP1_transp_TpRbsC_like"/>
    <property type="match status" value="1"/>
</dbReference>
<dbReference type="Pfam" id="PF02653">
    <property type="entry name" value="BPD_transp_2"/>
    <property type="match status" value="1"/>
</dbReference>
<evidence type="ECO:0000313" key="8">
    <source>
        <dbReference type="Proteomes" id="UP000676325"/>
    </source>
</evidence>
<dbReference type="RefSeq" id="WP_212521275.1">
    <property type="nucleotide sequence ID" value="NZ_JAGSOH010000116.1"/>
</dbReference>
<comment type="subcellular location">
    <subcellularLocation>
        <location evidence="1">Cell membrane</location>
        <topology evidence="1">Multi-pass membrane protein</topology>
    </subcellularLocation>
</comment>